<gene>
    <name evidence="2" type="ORF">VFPBJ_06408</name>
    <name evidence="1" type="ORF">VFPFJ_10418</name>
</gene>
<organism evidence="2 3">
    <name type="scientific">Purpureocillium lilacinum</name>
    <name type="common">Paecilomyces lilacinus</name>
    <dbReference type="NCBI Taxonomy" id="33203"/>
    <lineage>
        <taxon>Eukaryota</taxon>
        <taxon>Fungi</taxon>
        <taxon>Dikarya</taxon>
        <taxon>Ascomycota</taxon>
        <taxon>Pezizomycotina</taxon>
        <taxon>Sordariomycetes</taxon>
        <taxon>Hypocreomycetidae</taxon>
        <taxon>Hypocreales</taxon>
        <taxon>Ophiocordycipitaceae</taxon>
        <taxon>Purpureocillium</taxon>
    </lineage>
</organism>
<proteinExistence type="predicted"/>
<protein>
    <submittedName>
        <fullName evidence="2">Uncharacterized protein</fullName>
    </submittedName>
</protein>
<dbReference type="Proteomes" id="UP000078340">
    <property type="component" value="Unassembled WGS sequence"/>
</dbReference>
<accession>A0A179GMD1</accession>
<reference evidence="2 3" key="1">
    <citation type="submission" date="2016-01" db="EMBL/GenBank/DDBJ databases">
        <title>Biosynthesis of antibiotic leucinostatins and their inhibition on Phytophthora in bio-control Purpureocillium lilacinum.</title>
        <authorList>
            <person name="Wang G."/>
            <person name="Liu Z."/>
            <person name="Lin R."/>
            <person name="Li E."/>
            <person name="Mao Z."/>
            <person name="Ling J."/>
            <person name="Yin W."/>
            <person name="Xie B."/>
        </authorList>
    </citation>
    <scope>NUCLEOTIDE SEQUENCE [LARGE SCALE GENOMIC DNA]</scope>
    <source>
        <strain evidence="2">PLBJ-1</strain>
        <strain evidence="1">PLFJ-1</strain>
    </source>
</reference>
<evidence type="ECO:0000313" key="3">
    <source>
        <dbReference type="Proteomes" id="UP000078240"/>
    </source>
</evidence>
<sequence length="73" mass="8371">MLRLFTWDKLVWVTRIVFVTGLRGIPSLMHLIGDKLGFAHGVLLTHNKPECHAQQRRGPRQTHRVLPFVCSPS</sequence>
<dbReference type="AlphaFoldDB" id="A0A179GMD1"/>
<evidence type="ECO:0000313" key="1">
    <source>
        <dbReference type="EMBL" id="OAQ76881.1"/>
    </source>
</evidence>
<evidence type="ECO:0000313" key="2">
    <source>
        <dbReference type="EMBL" id="OAQ78289.1"/>
    </source>
</evidence>
<dbReference type="EMBL" id="LSBH01000005">
    <property type="protein sequence ID" value="OAQ78289.1"/>
    <property type="molecule type" value="Genomic_DNA"/>
</dbReference>
<name>A0A179GMD1_PURLI</name>
<dbReference type="Proteomes" id="UP000078240">
    <property type="component" value="Unassembled WGS sequence"/>
</dbReference>
<dbReference type="EMBL" id="LSBI01000013">
    <property type="protein sequence ID" value="OAQ76881.1"/>
    <property type="molecule type" value="Genomic_DNA"/>
</dbReference>
<comment type="caution">
    <text evidence="2">The sequence shown here is derived from an EMBL/GenBank/DDBJ whole genome shotgun (WGS) entry which is preliminary data.</text>
</comment>